<name>A0A914D267_9BILA</name>
<dbReference type="Proteomes" id="UP000887540">
    <property type="component" value="Unplaced"/>
</dbReference>
<dbReference type="GO" id="GO:0016020">
    <property type="term" value="C:membrane"/>
    <property type="evidence" value="ECO:0007669"/>
    <property type="project" value="UniProtKB-SubCell"/>
</dbReference>
<protein>
    <submittedName>
        <fullName evidence="8">G-protein coupled receptors family 1 profile domain-containing protein</fullName>
    </submittedName>
</protein>
<keyword evidence="4 5" id="KW-0472">Membrane</keyword>
<evidence type="ECO:0000256" key="3">
    <source>
        <dbReference type="ARBA" id="ARBA00022989"/>
    </source>
</evidence>
<feature type="domain" description="G-protein coupled receptors family 1 profile" evidence="6">
    <location>
        <begin position="1"/>
        <end position="90"/>
    </location>
</feature>
<evidence type="ECO:0000256" key="5">
    <source>
        <dbReference type="SAM" id="Phobius"/>
    </source>
</evidence>
<feature type="transmembrane region" description="Helical" evidence="5">
    <location>
        <begin position="21"/>
        <end position="44"/>
    </location>
</feature>
<evidence type="ECO:0000256" key="2">
    <source>
        <dbReference type="ARBA" id="ARBA00022692"/>
    </source>
</evidence>
<dbReference type="AlphaFoldDB" id="A0A914D267"/>
<dbReference type="WBParaSite" id="ACRNAN_scaffold16757.g23579.t1">
    <property type="protein sequence ID" value="ACRNAN_scaffold16757.g23579.t1"/>
    <property type="gene ID" value="ACRNAN_scaffold16757.g23579"/>
</dbReference>
<keyword evidence="7" id="KW-1185">Reference proteome</keyword>
<dbReference type="PROSITE" id="PS50262">
    <property type="entry name" value="G_PROTEIN_RECEP_F1_2"/>
    <property type="match status" value="1"/>
</dbReference>
<evidence type="ECO:0000256" key="1">
    <source>
        <dbReference type="ARBA" id="ARBA00004370"/>
    </source>
</evidence>
<reference evidence="8" key="1">
    <citation type="submission" date="2022-11" db="UniProtKB">
        <authorList>
            <consortium name="WormBaseParasite"/>
        </authorList>
    </citation>
    <scope>IDENTIFICATION</scope>
</reference>
<feature type="transmembrane region" description="Helical" evidence="5">
    <location>
        <begin position="64"/>
        <end position="84"/>
    </location>
</feature>
<keyword evidence="3 5" id="KW-1133">Transmembrane helix</keyword>
<dbReference type="Gene3D" id="1.20.1070.10">
    <property type="entry name" value="Rhodopsin 7-helix transmembrane proteins"/>
    <property type="match status" value="1"/>
</dbReference>
<keyword evidence="2 5" id="KW-0812">Transmembrane</keyword>
<sequence>MAIDRLLAVGRPIAYFQSHSLMRVYIGALVAFIFGSLYSFYAMWDVEESPAKQCSTGAAATPSFLIASSFYGVVMAILVFGTLIKNFIFT</sequence>
<evidence type="ECO:0000256" key="4">
    <source>
        <dbReference type="ARBA" id="ARBA00023136"/>
    </source>
</evidence>
<comment type="subcellular location">
    <subcellularLocation>
        <location evidence="1">Membrane</location>
    </subcellularLocation>
</comment>
<proteinExistence type="predicted"/>
<evidence type="ECO:0000313" key="7">
    <source>
        <dbReference type="Proteomes" id="UP000887540"/>
    </source>
</evidence>
<evidence type="ECO:0000259" key="6">
    <source>
        <dbReference type="PROSITE" id="PS50262"/>
    </source>
</evidence>
<evidence type="ECO:0000313" key="8">
    <source>
        <dbReference type="WBParaSite" id="ACRNAN_scaffold16757.g23579.t1"/>
    </source>
</evidence>
<dbReference type="InterPro" id="IPR017452">
    <property type="entry name" value="GPCR_Rhodpsn_7TM"/>
</dbReference>
<accession>A0A914D267</accession>
<organism evidence="7 8">
    <name type="scientific">Acrobeloides nanus</name>
    <dbReference type="NCBI Taxonomy" id="290746"/>
    <lineage>
        <taxon>Eukaryota</taxon>
        <taxon>Metazoa</taxon>
        <taxon>Ecdysozoa</taxon>
        <taxon>Nematoda</taxon>
        <taxon>Chromadorea</taxon>
        <taxon>Rhabditida</taxon>
        <taxon>Tylenchina</taxon>
        <taxon>Cephalobomorpha</taxon>
        <taxon>Cephaloboidea</taxon>
        <taxon>Cephalobidae</taxon>
        <taxon>Acrobeloides</taxon>
    </lineage>
</organism>